<feature type="domain" description="DUF6534" evidence="2">
    <location>
        <begin position="174"/>
        <end position="259"/>
    </location>
</feature>
<evidence type="ECO:0000259" key="2">
    <source>
        <dbReference type="Pfam" id="PF20152"/>
    </source>
</evidence>
<proteinExistence type="predicted"/>
<keyword evidence="1" id="KW-0812">Transmembrane</keyword>
<reference evidence="3 4" key="1">
    <citation type="submission" date="2014-02" db="EMBL/GenBank/DDBJ databases">
        <title>Transposable element dynamics among asymbiotic and ectomycorrhizal Amanita fungi.</title>
        <authorList>
            <consortium name="DOE Joint Genome Institute"/>
            <person name="Hess J."/>
            <person name="Skrede I."/>
            <person name="Wolfe B."/>
            <person name="LaButti K."/>
            <person name="Ohm R.A."/>
            <person name="Grigoriev I.V."/>
            <person name="Pringle A."/>
        </authorList>
    </citation>
    <scope>NUCLEOTIDE SEQUENCE [LARGE SCALE GENOMIC DNA]</scope>
    <source>
        <strain evidence="3 4">SKay4041</strain>
    </source>
</reference>
<sequence>MSEVKEPLLPIPPNIGQITGSLLVGSFFNFMLYGILILQTYIYIISFSDDRALFKFMVIFTFLLETIQVVCTEADIIYWFGNGFGNLARLNNTYISPFDSAFLCSVIASIVQAFFCYRIWKIKKSYLPIVVIIMTVVVFQLAGGIGAFTVGLHRTFTHVRANPVTAYIWLAGGAIADVLIAITMTILMYGSRSETPAHAQHILVRIVRMSIQTNALTAGFAILTLVFDMALPHTNYFLVPGHIFSKLYSNTLVATFNHRLILRREERSPGQSAQDDLSITGPRGVRITTEQLIAAGSHGDLELQSRKQNLQLTN</sequence>
<protein>
    <recommendedName>
        <fullName evidence="2">DUF6534 domain-containing protein</fullName>
    </recommendedName>
</protein>
<feature type="transmembrane region" description="Helical" evidence="1">
    <location>
        <begin position="20"/>
        <end position="44"/>
    </location>
</feature>
<keyword evidence="4" id="KW-1185">Reference proteome</keyword>
<feature type="transmembrane region" description="Helical" evidence="1">
    <location>
        <begin position="211"/>
        <end position="231"/>
    </location>
</feature>
<name>A0A2A9NFD0_9AGAR</name>
<feature type="transmembrane region" description="Helical" evidence="1">
    <location>
        <begin position="100"/>
        <end position="120"/>
    </location>
</feature>
<dbReference type="PANTHER" id="PTHR40465:SF1">
    <property type="entry name" value="DUF6534 DOMAIN-CONTAINING PROTEIN"/>
    <property type="match status" value="1"/>
</dbReference>
<feature type="transmembrane region" description="Helical" evidence="1">
    <location>
        <begin position="56"/>
        <end position="80"/>
    </location>
</feature>
<organism evidence="3 4">
    <name type="scientific">Amanita thiersii Skay4041</name>
    <dbReference type="NCBI Taxonomy" id="703135"/>
    <lineage>
        <taxon>Eukaryota</taxon>
        <taxon>Fungi</taxon>
        <taxon>Dikarya</taxon>
        <taxon>Basidiomycota</taxon>
        <taxon>Agaricomycotina</taxon>
        <taxon>Agaricomycetes</taxon>
        <taxon>Agaricomycetidae</taxon>
        <taxon>Agaricales</taxon>
        <taxon>Pluteineae</taxon>
        <taxon>Amanitaceae</taxon>
        <taxon>Amanita</taxon>
    </lineage>
</organism>
<dbReference type="AlphaFoldDB" id="A0A2A9NFD0"/>
<dbReference type="OrthoDB" id="2953893at2759"/>
<evidence type="ECO:0000256" key="1">
    <source>
        <dbReference type="SAM" id="Phobius"/>
    </source>
</evidence>
<feature type="transmembrane region" description="Helical" evidence="1">
    <location>
        <begin position="127"/>
        <end position="148"/>
    </location>
</feature>
<accession>A0A2A9NFD0</accession>
<keyword evidence="1" id="KW-1133">Transmembrane helix</keyword>
<gene>
    <name evidence="3" type="ORF">AMATHDRAFT_69919</name>
</gene>
<dbReference type="PANTHER" id="PTHR40465">
    <property type="entry name" value="CHROMOSOME 1, WHOLE GENOME SHOTGUN SEQUENCE"/>
    <property type="match status" value="1"/>
</dbReference>
<keyword evidence="1" id="KW-0472">Membrane</keyword>
<evidence type="ECO:0000313" key="4">
    <source>
        <dbReference type="Proteomes" id="UP000242287"/>
    </source>
</evidence>
<dbReference type="InterPro" id="IPR045339">
    <property type="entry name" value="DUF6534"/>
</dbReference>
<dbReference type="Proteomes" id="UP000242287">
    <property type="component" value="Unassembled WGS sequence"/>
</dbReference>
<dbReference type="EMBL" id="KZ302196">
    <property type="protein sequence ID" value="PFH46410.1"/>
    <property type="molecule type" value="Genomic_DNA"/>
</dbReference>
<dbReference type="Pfam" id="PF20152">
    <property type="entry name" value="DUF6534"/>
    <property type="match status" value="1"/>
</dbReference>
<evidence type="ECO:0000313" key="3">
    <source>
        <dbReference type="EMBL" id="PFH46410.1"/>
    </source>
</evidence>
<feature type="transmembrane region" description="Helical" evidence="1">
    <location>
        <begin position="168"/>
        <end position="190"/>
    </location>
</feature>